<reference evidence="3" key="1">
    <citation type="journal article" date="2019" name="Int. J. Syst. Evol. Microbiol.">
        <title>The Global Catalogue of Microorganisms (GCM) 10K type strain sequencing project: providing services to taxonomists for standard genome sequencing and annotation.</title>
        <authorList>
            <consortium name="The Broad Institute Genomics Platform"/>
            <consortium name="The Broad Institute Genome Sequencing Center for Infectious Disease"/>
            <person name="Wu L."/>
            <person name="Ma J."/>
        </authorList>
    </citation>
    <scope>NUCLEOTIDE SEQUENCE [LARGE SCALE GENOMIC DNA]</scope>
    <source>
        <strain evidence="3">CGMCC 1.6964</strain>
    </source>
</reference>
<evidence type="ECO:0000313" key="3">
    <source>
        <dbReference type="Proteomes" id="UP000606653"/>
    </source>
</evidence>
<evidence type="ECO:0000313" key="2">
    <source>
        <dbReference type="EMBL" id="GGO01159.1"/>
    </source>
</evidence>
<accession>A0ABQ2L3B4</accession>
<keyword evidence="3" id="KW-1185">Reference proteome</keyword>
<proteinExistence type="predicted"/>
<dbReference type="PIRSF" id="PIRSF031644">
    <property type="entry name" value="UCP031644"/>
    <property type="match status" value="1"/>
</dbReference>
<dbReference type="InterPro" id="IPR008319">
    <property type="entry name" value="GyrI-like_CCH_Lin2189-like"/>
</dbReference>
<dbReference type="InterPro" id="IPR011256">
    <property type="entry name" value="Reg_factor_effector_dom_sf"/>
</dbReference>
<dbReference type="InterPro" id="IPR029442">
    <property type="entry name" value="GyrI-like"/>
</dbReference>
<organism evidence="2 3">
    <name type="scientific">Saccharibacillus kuerlensis</name>
    <dbReference type="NCBI Taxonomy" id="459527"/>
    <lineage>
        <taxon>Bacteria</taxon>
        <taxon>Bacillati</taxon>
        <taxon>Bacillota</taxon>
        <taxon>Bacilli</taxon>
        <taxon>Bacillales</taxon>
        <taxon>Paenibacillaceae</taxon>
        <taxon>Saccharibacillus</taxon>
    </lineage>
</organism>
<dbReference type="Pfam" id="PF06445">
    <property type="entry name" value="GyrI-like"/>
    <property type="match status" value="1"/>
</dbReference>
<name>A0ABQ2L3B4_9BACL</name>
<comment type="caution">
    <text evidence="2">The sequence shown here is derived from an EMBL/GenBank/DDBJ whole genome shotgun (WGS) entry which is preliminary data.</text>
</comment>
<gene>
    <name evidence="2" type="ORF">GCM10010969_23150</name>
</gene>
<dbReference type="SUPFAM" id="SSF55136">
    <property type="entry name" value="Probable bacterial effector-binding domain"/>
    <property type="match status" value="1"/>
</dbReference>
<protein>
    <recommendedName>
        <fullName evidence="1">GyrI-like small molecule binding domain-containing protein</fullName>
    </recommendedName>
</protein>
<dbReference type="RefSeq" id="WP_018976129.1">
    <property type="nucleotide sequence ID" value="NZ_BMLN01000006.1"/>
</dbReference>
<sequence>MNNKIHYKKDYKSFYQPKAVPEVLHIPAMPFLTIEGSGDPNEEPFAQDTAALYSLSYAVKMSYKSDNVPTGYYEYTVFPLEGIWDLVDRTKTAVDKSNLKYKIMIRQPDFLTQEGFIHFLEQTRRKKPNPALDRVCFEEIEDGTSCQMLHAGSFEHEPASFAQMEAFCADNGWTRTSKLHREIYLSDPRKTIPEKRKTVLRFKVEENK</sequence>
<dbReference type="Proteomes" id="UP000606653">
    <property type="component" value="Unassembled WGS sequence"/>
</dbReference>
<feature type="domain" description="GyrI-like small molecule binding" evidence="1">
    <location>
        <begin position="21"/>
        <end position="198"/>
    </location>
</feature>
<evidence type="ECO:0000259" key="1">
    <source>
        <dbReference type="Pfam" id="PF06445"/>
    </source>
</evidence>
<dbReference type="Gene3D" id="3.20.80.10">
    <property type="entry name" value="Regulatory factor, effector binding domain"/>
    <property type="match status" value="1"/>
</dbReference>
<dbReference type="EMBL" id="BMLN01000006">
    <property type="protein sequence ID" value="GGO01159.1"/>
    <property type="molecule type" value="Genomic_DNA"/>
</dbReference>